<dbReference type="AlphaFoldDB" id="A0A8H7WCI4"/>
<feature type="signal peptide" evidence="1">
    <location>
        <begin position="1"/>
        <end position="21"/>
    </location>
</feature>
<sequence>MVQLTTSLVAALVAFCPLVLASPANLEARYPRCDRANVGFGHTKEAVQCINQLAALGSTPCVTDAAGRKLRTCGGTLIWSVSRVPRGARTTCGEVATTLGRIMDVCNRPDDLIQGNDYVFGNGDFYVEIRSN</sequence>
<evidence type="ECO:0000256" key="1">
    <source>
        <dbReference type="SAM" id="SignalP"/>
    </source>
</evidence>
<evidence type="ECO:0000313" key="2">
    <source>
        <dbReference type="EMBL" id="KAG4422295.1"/>
    </source>
</evidence>
<gene>
    <name evidence="2" type="ORF">IFR04_004561</name>
</gene>
<proteinExistence type="predicted"/>
<dbReference type="Proteomes" id="UP000664132">
    <property type="component" value="Unassembled WGS sequence"/>
</dbReference>
<feature type="chain" id="PRO_5034230627" evidence="1">
    <location>
        <begin position="22"/>
        <end position="132"/>
    </location>
</feature>
<organism evidence="2 3">
    <name type="scientific">Cadophora malorum</name>
    <dbReference type="NCBI Taxonomy" id="108018"/>
    <lineage>
        <taxon>Eukaryota</taxon>
        <taxon>Fungi</taxon>
        <taxon>Dikarya</taxon>
        <taxon>Ascomycota</taxon>
        <taxon>Pezizomycotina</taxon>
        <taxon>Leotiomycetes</taxon>
        <taxon>Helotiales</taxon>
        <taxon>Ploettnerulaceae</taxon>
        <taxon>Cadophora</taxon>
    </lineage>
</organism>
<comment type="caution">
    <text evidence="2">The sequence shown here is derived from an EMBL/GenBank/DDBJ whole genome shotgun (WGS) entry which is preliminary data.</text>
</comment>
<keyword evidence="1" id="KW-0732">Signal</keyword>
<protein>
    <submittedName>
        <fullName evidence="2">Uncharacterized protein</fullName>
    </submittedName>
</protein>
<keyword evidence="3" id="KW-1185">Reference proteome</keyword>
<evidence type="ECO:0000313" key="3">
    <source>
        <dbReference type="Proteomes" id="UP000664132"/>
    </source>
</evidence>
<dbReference type="OrthoDB" id="2112446at2759"/>
<name>A0A8H7WCI4_9HELO</name>
<accession>A0A8H7WCI4</accession>
<reference evidence="2" key="1">
    <citation type="submission" date="2021-02" db="EMBL/GenBank/DDBJ databases">
        <title>Genome sequence Cadophora malorum strain M34.</title>
        <authorList>
            <person name="Stefanovic E."/>
            <person name="Vu D."/>
            <person name="Scully C."/>
            <person name="Dijksterhuis J."/>
            <person name="Roader J."/>
            <person name="Houbraken J."/>
        </authorList>
    </citation>
    <scope>NUCLEOTIDE SEQUENCE</scope>
    <source>
        <strain evidence="2">M34</strain>
    </source>
</reference>
<dbReference type="EMBL" id="JAFJYH010000051">
    <property type="protein sequence ID" value="KAG4422295.1"/>
    <property type="molecule type" value="Genomic_DNA"/>
</dbReference>